<dbReference type="Proteomes" id="UP000016924">
    <property type="component" value="Unassembled WGS sequence"/>
</dbReference>
<dbReference type="Pfam" id="PF09420">
    <property type="entry name" value="Nop16"/>
    <property type="match status" value="1"/>
</dbReference>
<dbReference type="GO" id="GO:0005730">
    <property type="term" value="C:nucleolus"/>
    <property type="evidence" value="ECO:0007669"/>
    <property type="project" value="UniProtKB-SubCell"/>
</dbReference>
<evidence type="ECO:0000256" key="8">
    <source>
        <dbReference type="SAM" id="MobiDB-lite"/>
    </source>
</evidence>
<dbReference type="OrthoDB" id="285729at2759"/>
<evidence type="ECO:0000256" key="4">
    <source>
        <dbReference type="ARBA" id="ARBA00011187"/>
    </source>
</evidence>
<evidence type="ECO:0000313" key="9">
    <source>
        <dbReference type="EMBL" id="EON69135.1"/>
    </source>
</evidence>
<gene>
    <name evidence="9" type="ORF">W97_08321</name>
</gene>
<protein>
    <recommendedName>
        <fullName evidence="5">Nucleolar protein 16</fullName>
    </recommendedName>
</protein>
<evidence type="ECO:0000256" key="7">
    <source>
        <dbReference type="ARBA" id="ARBA00023274"/>
    </source>
</evidence>
<evidence type="ECO:0000256" key="1">
    <source>
        <dbReference type="ARBA" id="ARBA00002889"/>
    </source>
</evidence>
<evidence type="ECO:0000256" key="6">
    <source>
        <dbReference type="ARBA" id="ARBA00023242"/>
    </source>
</evidence>
<sequence length="224" mass="25357">MGRELQKKKNRSSLHKVTKKPKSKKKILNNPIIAANWNPKETLTQNYRRLGLATKLNHVTGGVEKTSSADTLSARKSDSLKIDGSAPTVIEVQEARIERDAETGELRVLDDPTARRKPNPLNDPLNELSDLEDAEEWEGFDNVPRAGAGGETAVVRALQQQAARGVRKAPRKQSVREEEWIGKLVEKYGDDYGKMVRDRKLNVMQQSEGDIRRRVQRWRAKQGR</sequence>
<dbReference type="GO" id="GO:0030687">
    <property type="term" value="C:preribosome, large subunit precursor"/>
    <property type="evidence" value="ECO:0007669"/>
    <property type="project" value="EnsemblFungi"/>
</dbReference>
<dbReference type="RefSeq" id="XP_007784452.1">
    <property type="nucleotide sequence ID" value="XM_007786262.1"/>
</dbReference>
<keyword evidence="7" id="KW-0687">Ribonucleoprotein</keyword>
<comment type="subunit">
    <text evidence="4">Component of the pre-66S ribosomal particle.</text>
</comment>
<name>R7Z4N8_CONA1</name>
<dbReference type="GeneID" id="19905632"/>
<comment type="similarity">
    <text evidence="3">Belongs to the NOP16 family.</text>
</comment>
<keyword evidence="6" id="KW-0539">Nucleus</keyword>
<dbReference type="EMBL" id="JH767607">
    <property type="protein sequence ID" value="EON69135.1"/>
    <property type="molecule type" value="Genomic_DNA"/>
</dbReference>
<organism evidence="9 10">
    <name type="scientific">Coniosporium apollinis (strain CBS 100218)</name>
    <name type="common">Rock-inhabiting black yeast</name>
    <dbReference type="NCBI Taxonomy" id="1168221"/>
    <lineage>
        <taxon>Eukaryota</taxon>
        <taxon>Fungi</taxon>
        <taxon>Dikarya</taxon>
        <taxon>Ascomycota</taxon>
        <taxon>Pezizomycotina</taxon>
        <taxon>Dothideomycetes</taxon>
        <taxon>Dothideomycetes incertae sedis</taxon>
        <taxon>Coniosporium</taxon>
    </lineage>
</organism>
<reference evidence="10" key="1">
    <citation type="submission" date="2012-06" db="EMBL/GenBank/DDBJ databases">
        <title>The genome sequence of Coniosporium apollinis CBS 100218.</title>
        <authorList>
            <consortium name="The Broad Institute Genome Sequencing Platform"/>
            <person name="Cuomo C."/>
            <person name="Gorbushina A."/>
            <person name="Noack S."/>
            <person name="Walker B."/>
            <person name="Young S.K."/>
            <person name="Zeng Q."/>
            <person name="Gargeya S."/>
            <person name="Fitzgerald M."/>
            <person name="Haas B."/>
            <person name="Abouelleil A."/>
            <person name="Alvarado L."/>
            <person name="Arachchi H.M."/>
            <person name="Berlin A.M."/>
            <person name="Chapman S.B."/>
            <person name="Goldberg J."/>
            <person name="Griggs A."/>
            <person name="Gujja S."/>
            <person name="Hansen M."/>
            <person name="Howarth C."/>
            <person name="Imamovic A."/>
            <person name="Larimer J."/>
            <person name="McCowan C."/>
            <person name="Montmayeur A."/>
            <person name="Murphy C."/>
            <person name="Neiman D."/>
            <person name="Pearson M."/>
            <person name="Priest M."/>
            <person name="Roberts A."/>
            <person name="Saif S."/>
            <person name="Shea T."/>
            <person name="Sisk P."/>
            <person name="Sykes S."/>
            <person name="Wortman J."/>
            <person name="Nusbaum C."/>
            <person name="Birren B."/>
        </authorList>
    </citation>
    <scope>NUCLEOTIDE SEQUENCE [LARGE SCALE GENOMIC DNA]</scope>
    <source>
        <strain evidence="10">CBS 100218</strain>
    </source>
</reference>
<keyword evidence="10" id="KW-1185">Reference proteome</keyword>
<dbReference type="GO" id="GO:0042273">
    <property type="term" value="P:ribosomal large subunit biogenesis"/>
    <property type="evidence" value="ECO:0007669"/>
    <property type="project" value="EnsemblFungi"/>
</dbReference>
<feature type="region of interest" description="Disordered" evidence="8">
    <location>
        <begin position="1"/>
        <end position="27"/>
    </location>
</feature>
<evidence type="ECO:0000313" key="10">
    <source>
        <dbReference type="Proteomes" id="UP000016924"/>
    </source>
</evidence>
<dbReference type="PANTHER" id="PTHR13243">
    <property type="entry name" value="HSPC111 PROTEIN-RELATED"/>
    <property type="match status" value="1"/>
</dbReference>
<dbReference type="HOGENOM" id="CLU_078857_0_0_1"/>
<dbReference type="OMA" id="MQQTEAD"/>
<comment type="subcellular location">
    <subcellularLocation>
        <location evidence="2">Nucleus</location>
        <location evidence="2">Nucleolus</location>
    </subcellularLocation>
</comment>
<proteinExistence type="inferred from homology"/>
<feature type="compositionally biased region" description="Basic residues" evidence="8">
    <location>
        <begin position="8"/>
        <end position="27"/>
    </location>
</feature>
<evidence type="ECO:0000256" key="5">
    <source>
        <dbReference type="ARBA" id="ARBA00015522"/>
    </source>
</evidence>
<dbReference type="AlphaFoldDB" id="R7Z4N8"/>
<dbReference type="eggNOG" id="KOG4771">
    <property type="taxonomic scope" value="Eukaryota"/>
</dbReference>
<dbReference type="STRING" id="1168221.R7Z4N8"/>
<dbReference type="InterPro" id="IPR019002">
    <property type="entry name" value="Ribosome_biogenesis_Nop16"/>
</dbReference>
<accession>R7Z4N8</accession>
<evidence type="ECO:0000256" key="3">
    <source>
        <dbReference type="ARBA" id="ARBA00008479"/>
    </source>
</evidence>
<comment type="function">
    <text evidence="1">Involved in the biogenesis of the 60S ribosomal subunit.</text>
</comment>
<dbReference type="PANTHER" id="PTHR13243:SF1">
    <property type="entry name" value="NUCLEOLAR PROTEIN 16"/>
    <property type="match status" value="1"/>
</dbReference>
<evidence type="ECO:0000256" key="2">
    <source>
        <dbReference type="ARBA" id="ARBA00004604"/>
    </source>
</evidence>